<proteinExistence type="predicted"/>
<name>A0A914UYZ1_9BILA</name>
<keyword evidence="2" id="KW-1185">Reference proteome</keyword>
<dbReference type="Proteomes" id="UP000887566">
    <property type="component" value="Unplaced"/>
</dbReference>
<feature type="compositionally biased region" description="Polar residues" evidence="1">
    <location>
        <begin position="116"/>
        <end position="127"/>
    </location>
</feature>
<evidence type="ECO:0000313" key="2">
    <source>
        <dbReference type="Proteomes" id="UP000887566"/>
    </source>
</evidence>
<feature type="region of interest" description="Disordered" evidence="1">
    <location>
        <begin position="101"/>
        <end position="127"/>
    </location>
</feature>
<feature type="compositionally biased region" description="Basic and acidic residues" evidence="1">
    <location>
        <begin position="101"/>
        <end position="115"/>
    </location>
</feature>
<sequence length="147" mass="16349">MGPMRCTLRSSVIPSGSPTVDMIAPLSFSIMLPINMCAILLHSAVTAFPSTQQIEPIERANPVLVRKLPYPIVQATSQIDDDDDDRKFLALIEQALAEEQNSRHLVEPNKRHTDQPRSASPYKSSGADNNRDITMAVTFVWLAHYAF</sequence>
<evidence type="ECO:0000256" key="1">
    <source>
        <dbReference type="SAM" id="MobiDB-lite"/>
    </source>
</evidence>
<organism evidence="2 3">
    <name type="scientific">Plectus sambesii</name>
    <dbReference type="NCBI Taxonomy" id="2011161"/>
    <lineage>
        <taxon>Eukaryota</taxon>
        <taxon>Metazoa</taxon>
        <taxon>Ecdysozoa</taxon>
        <taxon>Nematoda</taxon>
        <taxon>Chromadorea</taxon>
        <taxon>Plectida</taxon>
        <taxon>Plectina</taxon>
        <taxon>Plectoidea</taxon>
        <taxon>Plectidae</taxon>
        <taxon>Plectus</taxon>
    </lineage>
</organism>
<accession>A0A914UYZ1</accession>
<protein>
    <submittedName>
        <fullName evidence="3">Uncharacterized protein</fullName>
    </submittedName>
</protein>
<reference evidence="3" key="1">
    <citation type="submission" date="2022-11" db="UniProtKB">
        <authorList>
            <consortium name="WormBaseParasite"/>
        </authorList>
    </citation>
    <scope>IDENTIFICATION</scope>
</reference>
<evidence type="ECO:0000313" key="3">
    <source>
        <dbReference type="WBParaSite" id="PSAMB.scaffold1325size32967.g12585.t1"/>
    </source>
</evidence>
<dbReference type="AlphaFoldDB" id="A0A914UYZ1"/>
<dbReference type="WBParaSite" id="PSAMB.scaffold1325size32967.g12585.t1">
    <property type="protein sequence ID" value="PSAMB.scaffold1325size32967.g12585.t1"/>
    <property type="gene ID" value="PSAMB.scaffold1325size32967.g12585"/>
</dbReference>